<dbReference type="GO" id="GO:0005666">
    <property type="term" value="C:RNA polymerase III complex"/>
    <property type="evidence" value="ECO:0007669"/>
    <property type="project" value="TreeGrafter"/>
</dbReference>
<dbReference type="PANTHER" id="PTHR10535">
    <property type="entry name" value="DNA-DIRECTED RNA POLYMERASES I, II, AND III SUBUNIT RPABC1"/>
    <property type="match status" value="1"/>
</dbReference>
<dbReference type="GO" id="GO:0003677">
    <property type="term" value="F:DNA binding"/>
    <property type="evidence" value="ECO:0007669"/>
    <property type="project" value="InterPro"/>
</dbReference>
<dbReference type="NCBIfam" id="NF007129">
    <property type="entry name" value="PRK09570.1"/>
    <property type="match status" value="1"/>
</dbReference>
<dbReference type="SUPFAM" id="SSF53036">
    <property type="entry name" value="Eukaryotic RPB5 N-terminal domain"/>
    <property type="match status" value="1"/>
</dbReference>
<dbReference type="InterPro" id="IPR005571">
    <property type="entry name" value="RNA_pol_Rpb5_N"/>
</dbReference>
<dbReference type="PANTHER" id="PTHR10535:SF0">
    <property type="entry name" value="DNA-DIRECTED RNA POLYMERASES I, II, AND III SUBUNIT RPABC1"/>
    <property type="match status" value="1"/>
</dbReference>
<dbReference type="Proteomes" id="UP000751190">
    <property type="component" value="Unassembled WGS sequence"/>
</dbReference>
<reference evidence="7" key="1">
    <citation type="submission" date="2021-05" db="EMBL/GenBank/DDBJ databases">
        <title>The genome of the haptophyte Pavlova lutheri (Diacronema luteri, Pavlovales) - a model for lipid biosynthesis in eukaryotic algae.</title>
        <authorList>
            <person name="Hulatt C.J."/>
            <person name="Posewitz M.C."/>
        </authorList>
    </citation>
    <scope>NUCLEOTIDE SEQUENCE</scope>
    <source>
        <strain evidence="7">NIVA-4/92</strain>
    </source>
</reference>
<feature type="domain" description="RNA polymerase Rpb5 N-terminal" evidence="6">
    <location>
        <begin position="6"/>
        <end position="90"/>
    </location>
</feature>
<evidence type="ECO:0008006" key="9">
    <source>
        <dbReference type="Google" id="ProtNLM"/>
    </source>
</evidence>
<dbReference type="EMBL" id="JAGTXO010000035">
    <property type="protein sequence ID" value="KAG8460075.1"/>
    <property type="molecule type" value="Genomic_DNA"/>
</dbReference>
<name>A0A8J5XK08_DIALT</name>
<evidence type="ECO:0000259" key="6">
    <source>
        <dbReference type="Pfam" id="PF03871"/>
    </source>
</evidence>
<dbReference type="Pfam" id="PF03871">
    <property type="entry name" value="RNA_pol_Rpb5_N"/>
    <property type="match status" value="1"/>
</dbReference>
<keyword evidence="2" id="KW-0804">Transcription</keyword>
<dbReference type="InterPro" id="IPR035913">
    <property type="entry name" value="RPB5-like_sf"/>
</dbReference>
<evidence type="ECO:0000256" key="2">
    <source>
        <dbReference type="ARBA" id="ARBA00023163"/>
    </source>
</evidence>
<dbReference type="SUPFAM" id="SSF55287">
    <property type="entry name" value="RPB5-like RNA polymerase subunit"/>
    <property type="match status" value="1"/>
</dbReference>
<dbReference type="GO" id="GO:0042797">
    <property type="term" value="P:tRNA transcription by RNA polymerase III"/>
    <property type="evidence" value="ECO:0007669"/>
    <property type="project" value="TreeGrafter"/>
</dbReference>
<dbReference type="FunFam" id="3.90.940.20:FF:000001">
    <property type="entry name" value="DNA-directed RNA polymerases I, II, and III subunit RPABC1"/>
    <property type="match status" value="1"/>
</dbReference>
<keyword evidence="3" id="KW-0539">Nucleus</keyword>
<dbReference type="Gene3D" id="3.90.940.20">
    <property type="entry name" value="RPB5-like RNA polymerase subunit"/>
    <property type="match status" value="1"/>
</dbReference>
<dbReference type="GO" id="GO:0006362">
    <property type="term" value="P:transcription elongation by RNA polymerase I"/>
    <property type="evidence" value="ECO:0007669"/>
    <property type="project" value="TreeGrafter"/>
</dbReference>
<evidence type="ECO:0000259" key="5">
    <source>
        <dbReference type="Pfam" id="PF01191"/>
    </source>
</evidence>
<sequence length="207" mass="23820">MGDPAEQLSKLFRVRRTVYQMLRDRGYLVDTNDINCTRDEFAAQFGDSPSREELTVLVQKRDDPTIGIFVFFPEEAKVGIKPIRRYCEKMGEEHVTRAILVVQDAMTSHAKQALKETIVLGLHMEQFQEAELLVNITEHVLVPRHVVMSADEKAELLKRYKLKDSQLPRIQLADPVARYYGMVRGQVVKIVRPSETAGRYVTYRLVV</sequence>
<keyword evidence="8" id="KW-1185">Reference proteome</keyword>
<evidence type="ECO:0000313" key="7">
    <source>
        <dbReference type="EMBL" id="KAG8460075.1"/>
    </source>
</evidence>
<dbReference type="GO" id="GO:0005665">
    <property type="term" value="C:RNA polymerase II, core complex"/>
    <property type="evidence" value="ECO:0007669"/>
    <property type="project" value="TreeGrafter"/>
</dbReference>
<dbReference type="OMA" id="VRDRGYF"/>
<comment type="similarity">
    <text evidence="4">Belongs to the archaeal Rpo5/eukaryotic RPB5 RNA polymerase subunit family.</text>
</comment>
<accession>A0A8J5XK08</accession>
<dbReference type="PIRSF" id="PIRSF000747">
    <property type="entry name" value="RPB5"/>
    <property type="match status" value="1"/>
</dbReference>
<evidence type="ECO:0000256" key="3">
    <source>
        <dbReference type="ARBA" id="ARBA00023242"/>
    </source>
</evidence>
<protein>
    <recommendedName>
        <fullName evidence="9">RPB5 homolog</fullName>
    </recommendedName>
</protein>
<proteinExistence type="inferred from homology"/>
<dbReference type="AlphaFoldDB" id="A0A8J5XK08"/>
<dbReference type="InterPro" id="IPR036710">
    <property type="entry name" value="RNA_pol_Rpb5_N_sf"/>
</dbReference>
<dbReference type="GO" id="GO:0003899">
    <property type="term" value="F:DNA-directed RNA polymerase activity"/>
    <property type="evidence" value="ECO:0007669"/>
    <property type="project" value="InterPro"/>
</dbReference>
<dbReference type="GO" id="GO:0005736">
    <property type="term" value="C:RNA polymerase I complex"/>
    <property type="evidence" value="ECO:0007669"/>
    <property type="project" value="TreeGrafter"/>
</dbReference>
<evidence type="ECO:0000256" key="1">
    <source>
        <dbReference type="ARBA" id="ARBA00004123"/>
    </source>
</evidence>
<dbReference type="Pfam" id="PF01191">
    <property type="entry name" value="RNA_pol_Rpb5_C"/>
    <property type="match status" value="1"/>
</dbReference>
<dbReference type="InterPro" id="IPR014381">
    <property type="entry name" value="Arch_Rpo5/euc_Rpb5"/>
</dbReference>
<feature type="domain" description="RNA polymerase subunit H/Rpb5 C-terminal" evidence="5">
    <location>
        <begin position="134"/>
        <end position="206"/>
    </location>
</feature>
<dbReference type="FunFam" id="3.40.1340.10:FF:000001">
    <property type="entry name" value="DNA-directed RNA polymerases I, II, and III subunit RPABC1"/>
    <property type="match status" value="1"/>
</dbReference>
<comment type="caution">
    <text evidence="7">The sequence shown here is derived from an EMBL/GenBank/DDBJ whole genome shotgun (WGS) entry which is preliminary data.</text>
</comment>
<dbReference type="Gene3D" id="3.40.1340.10">
    <property type="entry name" value="RNA polymerase, Rpb5, N-terminal domain"/>
    <property type="match status" value="1"/>
</dbReference>
<organism evidence="7 8">
    <name type="scientific">Diacronema lutheri</name>
    <name type="common">Unicellular marine alga</name>
    <name type="synonym">Monochrysis lutheri</name>
    <dbReference type="NCBI Taxonomy" id="2081491"/>
    <lineage>
        <taxon>Eukaryota</taxon>
        <taxon>Haptista</taxon>
        <taxon>Haptophyta</taxon>
        <taxon>Pavlovophyceae</taxon>
        <taxon>Pavlovales</taxon>
        <taxon>Pavlovaceae</taxon>
        <taxon>Diacronema</taxon>
    </lineage>
</organism>
<gene>
    <name evidence="7" type="ORF">KFE25_014220</name>
</gene>
<evidence type="ECO:0000313" key="8">
    <source>
        <dbReference type="Proteomes" id="UP000751190"/>
    </source>
</evidence>
<dbReference type="OrthoDB" id="248779at2759"/>
<comment type="subcellular location">
    <subcellularLocation>
        <location evidence="1">Nucleus</location>
    </subcellularLocation>
</comment>
<dbReference type="GO" id="GO:0006366">
    <property type="term" value="P:transcription by RNA polymerase II"/>
    <property type="evidence" value="ECO:0007669"/>
    <property type="project" value="TreeGrafter"/>
</dbReference>
<dbReference type="HAMAP" id="MF_00025">
    <property type="entry name" value="RNApol_Rpo5_RPB5"/>
    <property type="match status" value="1"/>
</dbReference>
<dbReference type="InterPro" id="IPR000783">
    <property type="entry name" value="RNA_pol_subH/Rpb5_C"/>
</dbReference>
<evidence type="ECO:0000256" key="4">
    <source>
        <dbReference type="ARBA" id="ARBA00025765"/>
    </source>
</evidence>